<dbReference type="SMART" id="SM01219">
    <property type="entry name" value="Frataxin_Cyay"/>
    <property type="match status" value="1"/>
</dbReference>
<proteinExistence type="inferred from homology"/>
<dbReference type="SUPFAM" id="SSF55387">
    <property type="entry name" value="Frataxin/Nqo15-like"/>
    <property type="match status" value="1"/>
</dbReference>
<comment type="caution">
    <text evidence="3">The sequence shown here is derived from an EMBL/GenBank/DDBJ whole genome shotgun (WGS) entry which is preliminary data.</text>
</comment>
<dbReference type="GO" id="GO:0016226">
    <property type="term" value="P:iron-sulfur cluster assembly"/>
    <property type="evidence" value="ECO:0007669"/>
    <property type="project" value="InterPro"/>
</dbReference>
<dbReference type="GO" id="GO:0008199">
    <property type="term" value="F:ferric iron binding"/>
    <property type="evidence" value="ECO:0007669"/>
    <property type="project" value="InterPro"/>
</dbReference>
<name>A0A4Q7YU53_9BACT</name>
<dbReference type="InterPro" id="IPR002908">
    <property type="entry name" value="Frataxin/CyaY"/>
</dbReference>
<reference evidence="3 4" key="1">
    <citation type="submission" date="2019-02" db="EMBL/GenBank/DDBJ databases">
        <title>Genomic Encyclopedia of Archaeal and Bacterial Type Strains, Phase II (KMG-II): from individual species to whole genera.</title>
        <authorList>
            <person name="Goeker M."/>
        </authorList>
    </citation>
    <scope>NUCLEOTIDE SEQUENCE [LARGE SCALE GENOMIC DNA]</scope>
    <source>
        <strain evidence="3 4">DSM 18101</strain>
    </source>
</reference>
<protein>
    <submittedName>
        <fullName evidence="3">CyaY protein</fullName>
    </submittedName>
</protein>
<dbReference type="Proteomes" id="UP000292958">
    <property type="component" value="Unassembled WGS sequence"/>
</dbReference>
<gene>
    <name evidence="3" type="ORF">BDD14_1963</name>
</gene>
<dbReference type="PANTHER" id="PTHR16821:SF2">
    <property type="entry name" value="FRATAXIN, MITOCHONDRIAL"/>
    <property type="match status" value="1"/>
</dbReference>
<evidence type="ECO:0000256" key="2">
    <source>
        <dbReference type="ARBA" id="ARBA00023004"/>
    </source>
</evidence>
<accession>A0A4Q7YU53</accession>
<keyword evidence="2" id="KW-0408">Iron</keyword>
<evidence type="ECO:0000313" key="3">
    <source>
        <dbReference type="EMBL" id="RZU40499.1"/>
    </source>
</evidence>
<dbReference type="Pfam" id="PF01491">
    <property type="entry name" value="Frataxin_Cyay"/>
    <property type="match status" value="1"/>
</dbReference>
<dbReference type="GO" id="GO:0005737">
    <property type="term" value="C:cytoplasm"/>
    <property type="evidence" value="ECO:0007669"/>
    <property type="project" value="UniProtKB-ARBA"/>
</dbReference>
<keyword evidence="4" id="KW-1185">Reference proteome</keyword>
<comment type="similarity">
    <text evidence="1">Belongs to the frataxin family.</text>
</comment>
<dbReference type="InterPro" id="IPR036524">
    <property type="entry name" value="Frataxin/CyaY_sf"/>
</dbReference>
<dbReference type="PROSITE" id="PS50810">
    <property type="entry name" value="FRATAXIN_2"/>
    <property type="match status" value="1"/>
</dbReference>
<organism evidence="3 4">
    <name type="scientific">Edaphobacter modestus</name>
    <dbReference type="NCBI Taxonomy" id="388466"/>
    <lineage>
        <taxon>Bacteria</taxon>
        <taxon>Pseudomonadati</taxon>
        <taxon>Acidobacteriota</taxon>
        <taxon>Terriglobia</taxon>
        <taxon>Terriglobales</taxon>
        <taxon>Acidobacteriaceae</taxon>
        <taxon>Edaphobacter</taxon>
    </lineage>
</organism>
<dbReference type="EMBL" id="SHKW01000001">
    <property type="protein sequence ID" value="RZU40499.1"/>
    <property type="molecule type" value="Genomic_DNA"/>
</dbReference>
<dbReference type="PANTHER" id="PTHR16821">
    <property type="entry name" value="FRATAXIN"/>
    <property type="match status" value="1"/>
</dbReference>
<evidence type="ECO:0000256" key="1">
    <source>
        <dbReference type="ARBA" id="ARBA00008183"/>
    </source>
</evidence>
<dbReference type="PRINTS" id="PR00904">
    <property type="entry name" value="FRATAXIN"/>
</dbReference>
<evidence type="ECO:0000313" key="4">
    <source>
        <dbReference type="Proteomes" id="UP000292958"/>
    </source>
</evidence>
<sequence length="118" mass="13506">MSMLDETTFRRECDQALESLKQSLILAEEQSEADEIPFETEEKNGVLNVVFEHDGSKFVFTPNTPVRQIWISALTTSFKLDWSEEARAFTLHKTGEDLKSLTQRLLREQLGDTSITLP</sequence>
<dbReference type="AlphaFoldDB" id="A0A4Q7YU53"/>
<dbReference type="Gene3D" id="3.30.920.10">
    <property type="entry name" value="Frataxin/CyaY"/>
    <property type="match status" value="1"/>
</dbReference>
<dbReference type="NCBIfam" id="TIGR03421">
    <property type="entry name" value="FeS_CyaY"/>
    <property type="match status" value="1"/>
</dbReference>